<dbReference type="AlphaFoldDB" id="A0AA37TYA6"/>
<dbReference type="RefSeq" id="WP_095500388.1">
    <property type="nucleotide sequence ID" value="NZ_BSPO01000003.1"/>
</dbReference>
<evidence type="ECO:0000256" key="5">
    <source>
        <dbReference type="ARBA" id="ARBA00022692"/>
    </source>
</evidence>
<dbReference type="CDD" id="cd13131">
    <property type="entry name" value="MATE_NorM_like"/>
    <property type="match status" value="1"/>
</dbReference>
<comment type="subcellular location">
    <subcellularLocation>
        <location evidence="1">Cell inner membrane</location>
        <topology evidence="1">Multi-pass membrane protein</topology>
    </subcellularLocation>
</comment>
<comment type="caution">
    <text evidence="11">The sequence shown here is derived from an EMBL/GenBank/DDBJ whole genome shotgun (WGS) entry which is preliminary data.</text>
</comment>
<keyword evidence="6 10" id="KW-1133">Transmembrane helix</keyword>
<feature type="transmembrane region" description="Helical" evidence="10">
    <location>
        <begin position="234"/>
        <end position="263"/>
    </location>
</feature>
<dbReference type="InterPro" id="IPR002528">
    <property type="entry name" value="MATE_fam"/>
</dbReference>
<feature type="transmembrane region" description="Helical" evidence="10">
    <location>
        <begin position="275"/>
        <end position="296"/>
    </location>
</feature>
<dbReference type="PIRSF" id="PIRSF006603">
    <property type="entry name" value="DinF"/>
    <property type="match status" value="1"/>
</dbReference>
<dbReference type="PANTHER" id="PTHR43298:SF2">
    <property type="entry name" value="FMN_FAD EXPORTER YEEO-RELATED"/>
    <property type="match status" value="1"/>
</dbReference>
<dbReference type="GO" id="GO:0015297">
    <property type="term" value="F:antiporter activity"/>
    <property type="evidence" value="ECO:0007669"/>
    <property type="project" value="UniProtKB-KW"/>
</dbReference>
<evidence type="ECO:0000256" key="4">
    <source>
        <dbReference type="ARBA" id="ARBA00022475"/>
    </source>
</evidence>
<dbReference type="GO" id="GO:0006811">
    <property type="term" value="P:monoatomic ion transport"/>
    <property type="evidence" value="ECO:0007669"/>
    <property type="project" value="UniProtKB-KW"/>
</dbReference>
<evidence type="ECO:0000256" key="7">
    <source>
        <dbReference type="ARBA" id="ARBA00023065"/>
    </source>
</evidence>
<keyword evidence="3" id="KW-0050">Antiport</keyword>
<keyword evidence="5 10" id="KW-0812">Transmembrane</keyword>
<evidence type="ECO:0000256" key="3">
    <source>
        <dbReference type="ARBA" id="ARBA00022449"/>
    </source>
</evidence>
<dbReference type="PANTHER" id="PTHR43298">
    <property type="entry name" value="MULTIDRUG RESISTANCE PROTEIN NORM-RELATED"/>
    <property type="match status" value="1"/>
</dbReference>
<evidence type="ECO:0000256" key="8">
    <source>
        <dbReference type="ARBA" id="ARBA00023136"/>
    </source>
</evidence>
<feature type="transmembrane region" description="Helical" evidence="10">
    <location>
        <begin position="419"/>
        <end position="441"/>
    </location>
</feature>
<feature type="transmembrane region" description="Helical" evidence="10">
    <location>
        <begin position="51"/>
        <end position="73"/>
    </location>
</feature>
<evidence type="ECO:0000256" key="2">
    <source>
        <dbReference type="ARBA" id="ARBA00022448"/>
    </source>
</evidence>
<keyword evidence="8 10" id="KW-0472">Membrane</keyword>
<evidence type="ECO:0000256" key="9">
    <source>
        <dbReference type="ARBA" id="ARBA00031636"/>
    </source>
</evidence>
<evidence type="ECO:0000256" key="1">
    <source>
        <dbReference type="ARBA" id="ARBA00004429"/>
    </source>
</evidence>
<name>A0AA37TYA6_9GAMM</name>
<feature type="transmembrane region" description="Helical" evidence="10">
    <location>
        <begin position="184"/>
        <end position="213"/>
    </location>
</feature>
<protein>
    <recommendedName>
        <fullName evidence="9">Multidrug-efflux transporter</fullName>
    </recommendedName>
</protein>
<dbReference type="InterPro" id="IPR050222">
    <property type="entry name" value="MATE_MdtK"/>
</dbReference>
<dbReference type="NCBIfam" id="TIGR00797">
    <property type="entry name" value="matE"/>
    <property type="match status" value="1"/>
</dbReference>
<dbReference type="Pfam" id="PF01554">
    <property type="entry name" value="MatE"/>
    <property type="match status" value="2"/>
</dbReference>
<feature type="transmembrane region" description="Helical" evidence="10">
    <location>
        <begin position="155"/>
        <end position="178"/>
    </location>
</feature>
<feature type="transmembrane region" description="Helical" evidence="10">
    <location>
        <begin position="93"/>
        <end position="116"/>
    </location>
</feature>
<evidence type="ECO:0000313" key="11">
    <source>
        <dbReference type="EMBL" id="GLS84520.1"/>
    </source>
</evidence>
<evidence type="ECO:0000256" key="6">
    <source>
        <dbReference type="ARBA" id="ARBA00022989"/>
    </source>
</evidence>
<dbReference type="GO" id="GO:0042910">
    <property type="term" value="F:xenobiotic transmembrane transporter activity"/>
    <property type="evidence" value="ECO:0007669"/>
    <property type="project" value="InterPro"/>
</dbReference>
<evidence type="ECO:0000313" key="12">
    <source>
        <dbReference type="Proteomes" id="UP001157439"/>
    </source>
</evidence>
<dbReference type="InterPro" id="IPR048279">
    <property type="entry name" value="MdtK-like"/>
</dbReference>
<evidence type="ECO:0000256" key="10">
    <source>
        <dbReference type="SAM" id="Phobius"/>
    </source>
</evidence>
<gene>
    <name evidence="11" type="primary">norM</name>
    <name evidence="11" type="ORF">GCM10007894_24970</name>
</gene>
<keyword evidence="12" id="KW-1185">Reference proteome</keyword>
<reference evidence="11 12" key="1">
    <citation type="journal article" date="2014" name="Int. J. Syst. Evol. Microbiol.">
        <title>Complete genome sequence of Corynebacterium casei LMG S-19264T (=DSM 44701T), isolated from a smear-ripened cheese.</title>
        <authorList>
            <consortium name="US DOE Joint Genome Institute (JGI-PGF)"/>
            <person name="Walter F."/>
            <person name="Albersmeier A."/>
            <person name="Kalinowski J."/>
            <person name="Ruckert C."/>
        </authorList>
    </citation>
    <scope>NUCLEOTIDE SEQUENCE [LARGE SCALE GENOMIC DNA]</scope>
    <source>
        <strain evidence="11 12">NBRC 112785</strain>
    </source>
</reference>
<dbReference type="GO" id="GO:0005886">
    <property type="term" value="C:plasma membrane"/>
    <property type="evidence" value="ECO:0007669"/>
    <property type="project" value="UniProtKB-SubCell"/>
</dbReference>
<proteinExistence type="predicted"/>
<feature type="transmembrane region" description="Helical" evidence="10">
    <location>
        <begin position="122"/>
        <end position="143"/>
    </location>
</feature>
<organism evidence="11 12">
    <name type="scientific">Paraferrimonas haliotis</name>
    <dbReference type="NCBI Taxonomy" id="2013866"/>
    <lineage>
        <taxon>Bacteria</taxon>
        <taxon>Pseudomonadati</taxon>
        <taxon>Pseudomonadota</taxon>
        <taxon>Gammaproteobacteria</taxon>
        <taxon>Alteromonadales</taxon>
        <taxon>Ferrimonadaceae</taxon>
        <taxon>Paraferrimonas</taxon>
    </lineage>
</organism>
<keyword evidence="2" id="KW-0813">Transport</keyword>
<accession>A0AA37TYA6</accession>
<sequence>MSQFSKQLTTLIKLATPILIAQVTQTMMGLIDTVMAGRVSALDMAAVAVGSSLWLPIVMFLTGILMAITPLVANADGENRRDKVAPIFVQGCYLALICAVIAVILLNFSPILLGFMDIETDLTALASDYVFWIALGAPAYAVYQVMRNTSEGVSYTLPTMIIGFVGLAVNIPANYIFINGHLGMPAMGGAGCGLATALVYWAMFIAMGLYIAYNKRLKQLKLFTQMARMDWRYIGYLTKLGTPVAMSLFMEVALFAAVAILIAPLGTTVVAGHQVAINFSSIIFMLPLSIGIAASIRVGYFMGKGAPHMARYVTKLALFTGLVIAGVTGVITVWLRVDIASLYTNDAEVIAIAASLLFFAALYQLSDAVQVVCAGALRGYKDMNAIFVITFISYLLVGLPTGCILGLTDWLIPAMGAAGFWVGFITGLTTAGALLGARVLWLQNQLKRLNA</sequence>
<keyword evidence="7" id="KW-0406">Ion transport</keyword>
<dbReference type="Proteomes" id="UP001157439">
    <property type="component" value="Unassembled WGS sequence"/>
</dbReference>
<dbReference type="EMBL" id="BSPO01000003">
    <property type="protein sequence ID" value="GLS84520.1"/>
    <property type="molecule type" value="Genomic_DNA"/>
</dbReference>
<feature type="transmembrane region" description="Helical" evidence="10">
    <location>
        <begin position="349"/>
        <end position="373"/>
    </location>
</feature>
<feature type="transmembrane region" description="Helical" evidence="10">
    <location>
        <begin position="316"/>
        <end position="337"/>
    </location>
</feature>
<feature type="transmembrane region" description="Helical" evidence="10">
    <location>
        <begin position="385"/>
        <end position="407"/>
    </location>
</feature>
<keyword evidence="4" id="KW-1003">Cell membrane</keyword>